<dbReference type="OrthoDB" id="9814807at2"/>
<keyword evidence="3" id="KW-0012">Acyltransferase</keyword>
<sequence>MTKNRDGSPSGKESPASSTHIDAFDGLRGFAILVVFTFHFTGIYASTNYFLSPNGVAHSIVSLFRAGQIGVDLFFILSGYLIFRSISGKQQRATFIKHRISRLLPAHLAVCLYIAYVTHSWDVLTFISNVTFVAPLIQSTPTLNDVTWSLAWEWVFYVLIFLGAKVFNAKGWLLLIVTTLLAVATSVVSNHISGINPIDLGRFAAFLIGVSLAIRPEFSHPTHSIRRSNMVAGAAFLALLAMMSLWLHQWQRITTLTMDGGYYIVVSLLFSVLIRESFVSGSTTRKILCFGPIRAIGKISYSLYLVHSVVIGTLFNELPPATSFGEILMRYIQILGTAVAIAIVSYFILERPYFSRRARSLPEPKVELGK</sequence>
<dbReference type="RefSeq" id="WP_150690080.1">
    <property type="nucleotide sequence ID" value="NZ_CABPSJ010000002.1"/>
</dbReference>
<feature type="transmembrane region" description="Helical" evidence="1">
    <location>
        <begin position="260"/>
        <end position="278"/>
    </location>
</feature>
<feature type="transmembrane region" description="Helical" evidence="1">
    <location>
        <begin position="200"/>
        <end position="218"/>
    </location>
</feature>
<dbReference type="EMBL" id="CABPSJ010000002">
    <property type="protein sequence ID" value="VVD90352.1"/>
    <property type="molecule type" value="Genomic_DNA"/>
</dbReference>
<dbReference type="AlphaFoldDB" id="A0A5E4TT13"/>
<feature type="transmembrane region" description="Helical" evidence="1">
    <location>
        <begin position="328"/>
        <end position="349"/>
    </location>
</feature>
<evidence type="ECO:0000256" key="1">
    <source>
        <dbReference type="SAM" id="Phobius"/>
    </source>
</evidence>
<dbReference type="InterPro" id="IPR050879">
    <property type="entry name" value="Acyltransferase_3"/>
</dbReference>
<dbReference type="GO" id="GO:0000271">
    <property type="term" value="P:polysaccharide biosynthetic process"/>
    <property type="evidence" value="ECO:0007669"/>
    <property type="project" value="TreeGrafter"/>
</dbReference>
<dbReference type="Proteomes" id="UP000337189">
    <property type="component" value="Unassembled WGS sequence"/>
</dbReference>
<evidence type="ECO:0000313" key="3">
    <source>
        <dbReference type="EMBL" id="VVD90352.1"/>
    </source>
</evidence>
<feature type="transmembrane region" description="Helical" evidence="1">
    <location>
        <begin position="230"/>
        <end position="248"/>
    </location>
</feature>
<gene>
    <name evidence="3" type="ORF">PCO31110_01584</name>
</gene>
<reference evidence="3 4" key="1">
    <citation type="submission" date="2019-08" db="EMBL/GenBank/DDBJ databases">
        <authorList>
            <person name="Peeters C."/>
        </authorList>
    </citation>
    <scope>NUCLEOTIDE SEQUENCE [LARGE SCALE GENOMIC DNA]</scope>
    <source>
        <strain evidence="3 4">LMG 31110</strain>
    </source>
</reference>
<feature type="transmembrane region" description="Helical" evidence="1">
    <location>
        <begin position="171"/>
        <end position="188"/>
    </location>
</feature>
<dbReference type="GO" id="GO:0016020">
    <property type="term" value="C:membrane"/>
    <property type="evidence" value="ECO:0007669"/>
    <property type="project" value="TreeGrafter"/>
</dbReference>
<dbReference type="GO" id="GO:0016747">
    <property type="term" value="F:acyltransferase activity, transferring groups other than amino-acyl groups"/>
    <property type="evidence" value="ECO:0007669"/>
    <property type="project" value="InterPro"/>
</dbReference>
<evidence type="ECO:0000259" key="2">
    <source>
        <dbReference type="Pfam" id="PF01757"/>
    </source>
</evidence>
<feature type="domain" description="Acyltransferase 3" evidence="2">
    <location>
        <begin position="22"/>
        <end position="344"/>
    </location>
</feature>
<keyword evidence="1" id="KW-1133">Transmembrane helix</keyword>
<evidence type="ECO:0000313" key="4">
    <source>
        <dbReference type="Proteomes" id="UP000337189"/>
    </source>
</evidence>
<feature type="transmembrane region" description="Helical" evidence="1">
    <location>
        <begin position="104"/>
        <end position="127"/>
    </location>
</feature>
<feature type="transmembrane region" description="Helical" evidence="1">
    <location>
        <begin position="30"/>
        <end position="51"/>
    </location>
</feature>
<keyword evidence="3" id="KW-0808">Transferase</keyword>
<proteinExistence type="predicted"/>
<feature type="transmembrane region" description="Helical" evidence="1">
    <location>
        <begin position="147"/>
        <end position="164"/>
    </location>
</feature>
<name>A0A5E4TT13_9BURK</name>
<dbReference type="PANTHER" id="PTHR23028:SF53">
    <property type="entry name" value="ACYL_TRANSF_3 DOMAIN-CONTAINING PROTEIN"/>
    <property type="match status" value="1"/>
</dbReference>
<dbReference type="InterPro" id="IPR002656">
    <property type="entry name" value="Acyl_transf_3_dom"/>
</dbReference>
<dbReference type="PANTHER" id="PTHR23028">
    <property type="entry name" value="ACETYLTRANSFERASE"/>
    <property type="match status" value="1"/>
</dbReference>
<accession>A0A5E4TT13</accession>
<feature type="transmembrane region" description="Helical" evidence="1">
    <location>
        <begin position="299"/>
        <end position="316"/>
    </location>
</feature>
<keyword evidence="1" id="KW-0472">Membrane</keyword>
<dbReference type="Pfam" id="PF01757">
    <property type="entry name" value="Acyl_transf_3"/>
    <property type="match status" value="1"/>
</dbReference>
<protein>
    <submittedName>
        <fullName evidence="3">Acyltransferase</fullName>
    </submittedName>
</protein>
<feature type="transmembrane region" description="Helical" evidence="1">
    <location>
        <begin position="63"/>
        <end position="83"/>
    </location>
</feature>
<keyword evidence="1" id="KW-0812">Transmembrane</keyword>
<organism evidence="3 4">
    <name type="scientific">Pandoraea communis</name>
    <dbReference type="NCBI Taxonomy" id="2508297"/>
    <lineage>
        <taxon>Bacteria</taxon>
        <taxon>Pseudomonadati</taxon>
        <taxon>Pseudomonadota</taxon>
        <taxon>Betaproteobacteria</taxon>
        <taxon>Burkholderiales</taxon>
        <taxon>Burkholderiaceae</taxon>
        <taxon>Pandoraea</taxon>
    </lineage>
</organism>